<sequence length="389" mass="44421">MRYSGIISIAVAVVCRCLLMRYKHTKADVLSSLTIALYCSLVPELVPRSEEKMISQELVLTTHAKKSYTIKDTKNLSAEDGFSRAKFLQSACENSIHRSGNKGIRVSFDPHANAVYCPLCKIASTFWERIFRMMALNNKGTRNSTVLTAFDVPISDISRSNDYLDLKNWTVGSKDATKSFRFMFVRNPFDMLFSLYVDKLVGPNPYFSRFSQANKKQCGYANISFRQLLEHVIITDKKEKPLDCHVAKWDACLPCEVNYTYIGKMETFKDDTSVILSALGQLKSLDAMKAKFTDLHAHDAIQDSVSGPFEWRKDIVKCMSWPDALRRVWRKLQIRGVIGTTGFSLSELEAESINRTDYIKVLKKVREKSTASERPMILKYFANWINTKQ</sequence>
<evidence type="ECO:0000256" key="1">
    <source>
        <dbReference type="ARBA" id="ARBA00004323"/>
    </source>
</evidence>
<dbReference type="PANTHER" id="PTHR12137">
    <property type="entry name" value="CARBOHYDRATE SULFOTRANSFERASE"/>
    <property type="match status" value="1"/>
</dbReference>
<gene>
    <name evidence="10" type="ORF">MAR_014645</name>
</gene>
<dbReference type="Proteomes" id="UP001164746">
    <property type="component" value="Chromosome 12"/>
</dbReference>
<keyword evidence="7" id="KW-0472">Membrane</keyword>
<dbReference type="InterPro" id="IPR005331">
    <property type="entry name" value="Sulfotransferase"/>
</dbReference>
<reference evidence="10" key="1">
    <citation type="submission" date="2022-11" db="EMBL/GenBank/DDBJ databases">
        <title>Centuries of genome instability and evolution in soft-shell clam transmissible cancer (bioRxiv).</title>
        <authorList>
            <person name="Hart S.F.M."/>
            <person name="Yonemitsu M.A."/>
            <person name="Giersch R.M."/>
            <person name="Beal B.F."/>
            <person name="Arriagada G."/>
            <person name="Davis B.W."/>
            <person name="Ostrander E.A."/>
            <person name="Goff S.P."/>
            <person name="Metzger M.J."/>
        </authorList>
    </citation>
    <scope>NUCLEOTIDE SEQUENCE</scope>
    <source>
        <strain evidence="10">MELC-2E11</strain>
        <tissue evidence="10">Siphon/mantle</tissue>
    </source>
</reference>
<evidence type="ECO:0000313" key="11">
    <source>
        <dbReference type="Proteomes" id="UP001164746"/>
    </source>
</evidence>
<evidence type="ECO:0000256" key="2">
    <source>
        <dbReference type="ARBA" id="ARBA00006339"/>
    </source>
</evidence>
<keyword evidence="9" id="KW-0119">Carbohydrate metabolism</keyword>
<dbReference type="EC" id="2.8.2.-" evidence="9"/>
<proteinExistence type="inferred from homology"/>
<evidence type="ECO:0000256" key="3">
    <source>
        <dbReference type="ARBA" id="ARBA00022679"/>
    </source>
</evidence>
<dbReference type="Pfam" id="PF03567">
    <property type="entry name" value="Sulfotransfer_2"/>
    <property type="match status" value="1"/>
</dbReference>
<evidence type="ECO:0000313" key="10">
    <source>
        <dbReference type="EMBL" id="WAR20671.1"/>
    </source>
</evidence>
<accession>A0ABY7FIB2</accession>
<dbReference type="PANTHER" id="PTHR12137:SF54">
    <property type="entry name" value="CARBOHYDRATE SULFOTRANSFERASE"/>
    <property type="match status" value="1"/>
</dbReference>
<keyword evidence="8 9" id="KW-0325">Glycoprotein</keyword>
<protein>
    <recommendedName>
        <fullName evidence="9">Carbohydrate sulfotransferase</fullName>
        <ecNumber evidence="9">2.8.2.-</ecNumber>
    </recommendedName>
</protein>
<keyword evidence="4" id="KW-0812">Transmembrane</keyword>
<name>A0ABY7FIB2_MYAAR</name>
<comment type="subcellular location">
    <subcellularLocation>
        <location evidence="1 9">Golgi apparatus membrane</location>
        <topology evidence="1 9">Single-pass type II membrane protein</topology>
    </subcellularLocation>
</comment>
<evidence type="ECO:0000256" key="5">
    <source>
        <dbReference type="ARBA" id="ARBA00022989"/>
    </source>
</evidence>
<evidence type="ECO:0000256" key="9">
    <source>
        <dbReference type="RuleBase" id="RU364020"/>
    </source>
</evidence>
<comment type="similarity">
    <text evidence="2 9">Belongs to the sulfotransferase 2 family.</text>
</comment>
<keyword evidence="6 9" id="KW-0333">Golgi apparatus</keyword>
<keyword evidence="3 9" id="KW-0808">Transferase</keyword>
<keyword evidence="11" id="KW-1185">Reference proteome</keyword>
<evidence type="ECO:0000256" key="6">
    <source>
        <dbReference type="ARBA" id="ARBA00023034"/>
    </source>
</evidence>
<keyword evidence="5" id="KW-1133">Transmembrane helix</keyword>
<organism evidence="10 11">
    <name type="scientific">Mya arenaria</name>
    <name type="common">Soft-shell clam</name>
    <dbReference type="NCBI Taxonomy" id="6604"/>
    <lineage>
        <taxon>Eukaryota</taxon>
        <taxon>Metazoa</taxon>
        <taxon>Spiralia</taxon>
        <taxon>Lophotrochozoa</taxon>
        <taxon>Mollusca</taxon>
        <taxon>Bivalvia</taxon>
        <taxon>Autobranchia</taxon>
        <taxon>Heteroconchia</taxon>
        <taxon>Euheterodonta</taxon>
        <taxon>Imparidentia</taxon>
        <taxon>Neoheterodontei</taxon>
        <taxon>Myida</taxon>
        <taxon>Myoidea</taxon>
        <taxon>Myidae</taxon>
        <taxon>Mya</taxon>
    </lineage>
</organism>
<dbReference type="EMBL" id="CP111023">
    <property type="protein sequence ID" value="WAR20671.1"/>
    <property type="molecule type" value="Genomic_DNA"/>
</dbReference>
<evidence type="ECO:0000256" key="7">
    <source>
        <dbReference type="ARBA" id="ARBA00023136"/>
    </source>
</evidence>
<evidence type="ECO:0000256" key="8">
    <source>
        <dbReference type="ARBA" id="ARBA00023180"/>
    </source>
</evidence>
<keyword evidence="9" id="KW-0735">Signal-anchor</keyword>
<dbReference type="InterPro" id="IPR018011">
    <property type="entry name" value="Carb_sulfotrans_8-10"/>
</dbReference>
<evidence type="ECO:0000256" key="4">
    <source>
        <dbReference type="ARBA" id="ARBA00022692"/>
    </source>
</evidence>